<dbReference type="SUPFAM" id="SSF51735">
    <property type="entry name" value="NAD(P)-binding Rossmann-fold domains"/>
    <property type="match status" value="1"/>
</dbReference>
<protein>
    <recommendedName>
        <fullName evidence="2">precorrin-2 dehydrogenase</fullName>
        <ecNumber evidence="2">1.3.1.76</ecNumber>
    </recommendedName>
</protein>
<keyword evidence="4" id="KW-0520">NAD</keyword>
<keyword evidence="3" id="KW-0560">Oxidoreductase</keyword>
<evidence type="ECO:0000313" key="8">
    <source>
        <dbReference type="Proteomes" id="UP001197974"/>
    </source>
</evidence>
<evidence type="ECO:0000256" key="2">
    <source>
        <dbReference type="ARBA" id="ARBA00012400"/>
    </source>
</evidence>
<name>A0ABY9JW08_9BACI</name>
<dbReference type="PANTHER" id="PTHR35330">
    <property type="entry name" value="SIROHEME BIOSYNTHESIS PROTEIN MET8"/>
    <property type="match status" value="1"/>
</dbReference>
<evidence type="ECO:0000256" key="1">
    <source>
        <dbReference type="ARBA" id="ARBA00005010"/>
    </source>
</evidence>
<dbReference type="EMBL" id="CP129013">
    <property type="protein sequence ID" value="WLR43586.1"/>
    <property type="molecule type" value="Genomic_DNA"/>
</dbReference>
<dbReference type="RefSeq" id="WP_226538390.1">
    <property type="nucleotide sequence ID" value="NZ_CP129013.1"/>
</dbReference>
<dbReference type="NCBIfam" id="TIGR01470">
    <property type="entry name" value="cysG_Nterm"/>
    <property type="match status" value="1"/>
</dbReference>
<keyword evidence="8" id="KW-1185">Reference proteome</keyword>
<keyword evidence="5" id="KW-0627">Porphyrin biosynthesis</keyword>
<dbReference type="Gene3D" id="3.40.50.720">
    <property type="entry name" value="NAD(P)-binding Rossmann-like Domain"/>
    <property type="match status" value="1"/>
</dbReference>
<evidence type="ECO:0000313" key="7">
    <source>
        <dbReference type="EMBL" id="WLR43586.1"/>
    </source>
</evidence>
<dbReference type="EC" id="1.3.1.76" evidence="2"/>
<organism evidence="7 8">
    <name type="scientific">Bacillus carboniphilus</name>
    <dbReference type="NCBI Taxonomy" id="86663"/>
    <lineage>
        <taxon>Bacteria</taxon>
        <taxon>Bacillati</taxon>
        <taxon>Bacillota</taxon>
        <taxon>Bacilli</taxon>
        <taxon>Bacillales</taxon>
        <taxon>Bacillaceae</taxon>
        <taxon>Bacillus</taxon>
    </lineage>
</organism>
<gene>
    <name evidence="7" type="ORF">LC087_05380</name>
</gene>
<accession>A0ABY9JW08</accession>
<dbReference type="Proteomes" id="UP001197974">
    <property type="component" value="Chromosome"/>
</dbReference>
<evidence type="ECO:0000256" key="3">
    <source>
        <dbReference type="ARBA" id="ARBA00023002"/>
    </source>
</evidence>
<evidence type="ECO:0000256" key="6">
    <source>
        <dbReference type="ARBA" id="ARBA00047561"/>
    </source>
</evidence>
<comment type="catalytic activity">
    <reaction evidence="6">
        <text>precorrin-2 + NAD(+) = sirohydrochlorin + NADH + 2 H(+)</text>
        <dbReference type="Rhea" id="RHEA:15613"/>
        <dbReference type="ChEBI" id="CHEBI:15378"/>
        <dbReference type="ChEBI" id="CHEBI:57540"/>
        <dbReference type="ChEBI" id="CHEBI:57945"/>
        <dbReference type="ChEBI" id="CHEBI:58351"/>
        <dbReference type="ChEBI" id="CHEBI:58827"/>
        <dbReference type="EC" id="1.3.1.76"/>
    </reaction>
</comment>
<comment type="pathway">
    <text evidence="1">Porphyrin-containing compound metabolism; siroheme biosynthesis; sirohydrochlorin from precorrin-2: step 1/1.</text>
</comment>
<dbReference type="InterPro" id="IPR028161">
    <property type="entry name" value="Met8-like"/>
</dbReference>
<evidence type="ECO:0000256" key="5">
    <source>
        <dbReference type="ARBA" id="ARBA00023244"/>
    </source>
</evidence>
<dbReference type="InterPro" id="IPR006367">
    <property type="entry name" value="Sirohaem_synthase_N"/>
</dbReference>
<reference evidence="7 8" key="1">
    <citation type="submission" date="2023-06" db="EMBL/GenBank/DDBJ databases">
        <title>Five Gram-positive bacteria isolated from mangrove sediments in Shenzhen, Guangdong, China.</title>
        <authorList>
            <person name="Yu S."/>
            <person name="Zheng W."/>
            <person name="Huang Y."/>
        </authorList>
    </citation>
    <scope>NUCLEOTIDE SEQUENCE [LARGE SCALE GENOMIC DNA]</scope>
    <source>
        <strain evidence="7 8">SaN35-3</strain>
    </source>
</reference>
<dbReference type="InterPro" id="IPR036291">
    <property type="entry name" value="NAD(P)-bd_dom_sf"/>
</dbReference>
<sequence length="176" mass="19846">MISIVLSLKDKKVVVVGGGAIAERKIKNMLAEEALITVVSPMITEEIQKWKDKKKLTWHQKYFQKRDLEGAFLVIAATDQENVNKQIADQCTPNQLVNVVSYYEQGNVIFPASASKENILVSVCSFGADPKWAKKMCNDTIKRLSEEEIEALSKKHQVRKRMLISSSQTKIPVDPK</sequence>
<evidence type="ECO:0000256" key="4">
    <source>
        <dbReference type="ARBA" id="ARBA00023027"/>
    </source>
</evidence>
<dbReference type="PANTHER" id="PTHR35330:SF1">
    <property type="entry name" value="SIROHEME BIOSYNTHESIS PROTEIN MET8"/>
    <property type="match status" value="1"/>
</dbReference>
<proteinExistence type="predicted"/>
<dbReference type="Pfam" id="PF13241">
    <property type="entry name" value="NAD_binding_7"/>
    <property type="match status" value="1"/>
</dbReference>